<evidence type="ECO:0000313" key="4">
    <source>
        <dbReference type="EMBL" id="CAL4233987.1"/>
    </source>
</evidence>
<organism evidence="4 5">
    <name type="scientific">Meganyctiphanes norvegica</name>
    <name type="common">Northern krill</name>
    <name type="synonym">Thysanopoda norvegica</name>
    <dbReference type="NCBI Taxonomy" id="48144"/>
    <lineage>
        <taxon>Eukaryota</taxon>
        <taxon>Metazoa</taxon>
        <taxon>Ecdysozoa</taxon>
        <taxon>Arthropoda</taxon>
        <taxon>Crustacea</taxon>
        <taxon>Multicrustacea</taxon>
        <taxon>Malacostraca</taxon>
        <taxon>Eumalacostraca</taxon>
        <taxon>Eucarida</taxon>
        <taxon>Euphausiacea</taxon>
        <taxon>Euphausiidae</taxon>
        <taxon>Meganyctiphanes</taxon>
    </lineage>
</organism>
<proteinExistence type="predicted"/>
<evidence type="ECO:0000256" key="1">
    <source>
        <dbReference type="PROSITE-ProRule" id="PRU00042"/>
    </source>
</evidence>
<feature type="domain" description="MBD" evidence="3">
    <location>
        <begin position="245"/>
        <end position="321"/>
    </location>
</feature>
<keyword evidence="5" id="KW-1185">Reference proteome</keyword>
<feature type="domain" description="MBD" evidence="3">
    <location>
        <begin position="425"/>
        <end position="500"/>
    </location>
</feature>
<reference evidence="4 5" key="1">
    <citation type="submission" date="2024-05" db="EMBL/GenBank/DDBJ databases">
        <authorList>
            <person name="Wallberg A."/>
        </authorList>
    </citation>
    <scope>NUCLEOTIDE SEQUENCE [LARGE SCALE GENOMIC DNA]</scope>
</reference>
<name>A0AAV2SR98_MEGNR</name>
<dbReference type="SMART" id="SM00355">
    <property type="entry name" value="ZnF_C2H2"/>
    <property type="match status" value="4"/>
</dbReference>
<dbReference type="PROSITE" id="PS50982">
    <property type="entry name" value="MBD"/>
    <property type="match status" value="5"/>
</dbReference>
<dbReference type="InterPro" id="IPR001739">
    <property type="entry name" value="Methyl_CpG_DNA-bd"/>
</dbReference>
<keyword evidence="1" id="KW-0862">Zinc</keyword>
<accession>A0AAV2SR98</accession>
<dbReference type="Gene3D" id="3.30.890.10">
    <property type="entry name" value="Methyl-cpg-binding Protein 2, Chain A"/>
    <property type="match status" value="5"/>
</dbReference>
<feature type="domain" description="MBD" evidence="3">
    <location>
        <begin position="333"/>
        <end position="408"/>
    </location>
</feature>
<evidence type="ECO:0000313" key="5">
    <source>
        <dbReference type="Proteomes" id="UP001497623"/>
    </source>
</evidence>
<sequence>MNNTGYDENDNDRFKCPECDFKSSSENYIIEHSAMHECQNNVTDSLLDIIENDSMEIETAVGFLSKFISINEIESCSRFKDRPDIITCDSNIDNEYKHIDIAENTQDNLNMKKTVVACVKREYVPDINCHESYLFEEIFTDETYYENENGNKKLKVENIQIEHTFIPDNRKKTIEACIKREYVPDINDHDNNHVVKTESYLFEEISTDETYHENENNKLNIQIEHNYSQSLTPWEITSARTPHMEIEVDNTGIYIPPGWNRKLYMKTGLYNGHRIKYDCCYYTELGKKIRRKENALHYRIRNPSAIEKLDIEKLNFSTHQRMNIDQPNLAKLEVDVDNTGIYIPDGWQRKINMSKNPNAEIKYRIIYISTEGKRFWCKPEVYLHIFRSNRIKDKYIDLEKMNFTVTQSCLNEKECKYKTNKIKNMPILDNTGVYIPEGWQRILNAKKSSNGRKYCCINYITPEGKVMQMKSMVYTYLSQSDKLEDKYIDVEKMTFSVRSARLPVLDNTGIYIPDGWQRKLYKNIHSTERNKVSIFYVTPEGKKLWSKQKTNRYLSNPDRLAEKHIHVAKFDFSMGIKFSRTRRYHNNTEKDKVFGYLFDVRKIIHKTSTKSLYLCRLCKNINKFKSNANIHINEHIQRIHNELTACNSLPNRYDYFVCTECHGKIMRSKDIQTHLLSHNSEQISSNIFGVRCKYIRNYVKNVVHCCEICNFACIKYIDIFKHLKVHTLDEINSTDRDRYHTLTNVIDENVLYSLHIDGDLGDNVAIDNLDMSGSKIDKSRSKKRARGPLQEIEVDNTGKYIPNGWQRKVFHNIYGKSTGKYKVSYISPFGQSLYTSAEVSAHIEWLEGEGIKEPVDVKKFDFSWYSHNLPTVGFCLIFK</sequence>
<comment type="caution">
    <text evidence="4">The sequence shown here is derived from an EMBL/GenBank/DDBJ whole genome shotgun (WGS) entry which is preliminary data.</text>
</comment>
<dbReference type="InterPro" id="IPR013087">
    <property type="entry name" value="Znf_C2H2_type"/>
</dbReference>
<evidence type="ECO:0008006" key="6">
    <source>
        <dbReference type="Google" id="ProtNLM"/>
    </source>
</evidence>
<evidence type="ECO:0000259" key="2">
    <source>
        <dbReference type="PROSITE" id="PS50157"/>
    </source>
</evidence>
<dbReference type="SUPFAM" id="SSF54171">
    <property type="entry name" value="DNA-binding domain"/>
    <property type="match status" value="5"/>
</dbReference>
<evidence type="ECO:0000259" key="3">
    <source>
        <dbReference type="PROSITE" id="PS50982"/>
    </source>
</evidence>
<feature type="domain" description="C2H2-type" evidence="2">
    <location>
        <begin position="656"/>
        <end position="683"/>
    </location>
</feature>
<dbReference type="GO" id="GO:0008270">
    <property type="term" value="F:zinc ion binding"/>
    <property type="evidence" value="ECO:0007669"/>
    <property type="project" value="UniProtKB-KW"/>
</dbReference>
<dbReference type="Pfam" id="PF01429">
    <property type="entry name" value="MBD"/>
    <property type="match status" value="3"/>
</dbReference>
<feature type="domain" description="MBD" evidence="3">
    <location>
        <begin position="791"/>
        <end position="867"/>
    </location>
</feature>
<protein>
    <recommendedName>
        <fullName evidence="6">C2H2-type domain-containing protein</fullName>
    </recommendedName>
</protein>
<keyword evidence="1" id="KW-0479">Metal-binding</keyword>
<gene>
    <name evidence="4" type="ORF">MNOR_LOCUS39963</name>
</gene>
<dbReference type="PROSITE" id="PS00028">
    <property type="entry name" value="ZINC_FINGER_C2H2_1"/>
    <property type="match status" value="2"/>
</dbReference>
<dbReference type="InterPro" id="IPR016177">
    <property type="entry name" value="DNA-bd_dom_sf"/>
</dbReference>
<dbReference type="AlphaFoldDB" id="A0AAV2SR98"/>
<dbReference type="PROSITE" id="PS50157">
    <property type="entry name" value="ZINC_FINGER_C2H2_2"/>
    <property type="match status" value="1"/>
</dbReference>
<dbReference type="Proteomes" id="UP001497623">
    <property type="component" value="Unassembled WGS sequence"/>
</dbReference>
<dbReference type="EMBL" id="CAXKWB010112398">
    <property type="protein sequence ID" value="CAL4233987.1"/>
    <property type="molecule type" value="Genomic_DNA"/>
</dbReference>
<dbReference type="GO" id="GO:0003677">
    <property type="term" value="F:DNA binding"/>
    <property type="evidence" value="ECO:0007669"/>
    <property type="project" value="InterPro"/>
</dbReference>
<feature type="domain" description="MBD" evidence="3">
    <location>
        <begin position="502"/>
        <end position="577"/>
    </location>
</feature>
<keyword evidence="1" id="KW-0863">Zinc-finger</keyword>